<keyword evidence="2" id="KW-1185">Reference proteome</keyword>
<sequence length="68" mass="7164">MVQTDSVGKKNLKGTGGKVTAPTLPQRSRGLGQDCLKTGKTRRARVKLKPAQGGKVTAPMLTVIMSTL</sequence>
<name>A0ACC2UEQ2_9FUNG</name>
<protein>
    <submittedName>
        <fullName evidence="1">Uncharacterized protein</fullName>
    </submittedName>
</protein>
<comment type="caution">
    <text evidence="1">The sequence shown here is derived from an EMBL/GenBank/DDBJ whole genome shotgun (WGS) entry which is preliminary data.</text>
</comment>
<organism evidence="1 2">
    <name type="scientific">Entomophthora muscae</name>
    <dbReference type="NCBI Taxonomy" id="34485"/>
    <lineage>
        <taxon>Eukaryota</taxon>
        <taxon>Fungi</taxon>
        <taxon>Fungi incertae sedis</taxon>
        <taxon>Zoopagomycota</taxon>
        <taxon>Entomophthoromycotina</taxon>
        <taxon>Entomophthoromycetes</taxon>
        <taxon>Entomophthorales</taxon>
        <taxon>Entomophthoraceae</taxon>
        <taxon>Entomophthora</taxon>
    </lineage>
</organism>
<dbReference type="EMBL" id="QTSX02000775">
    <property type="protein sequence ID" value="KAJ9085206.1"/>
    <property type="molecule type" value="Genomic_DNA"/>
</dbReference>
<evidence type="ECO:0000313" key="1">
    <source>
        <dbReference type="EMBL" id="KAJ9085206.1"/>
    </source>
</evidence>
<gene>
    <name evidence="1" type="ORF">DSO57_1016191</name>
</gene>
<proteinExistence type="predicted"/>
<dbReference type="Proteomes" id="UP001165960">
    <property type="component" value="Unassembled WGS sequence"/>
</dbReference>
<evidence type="ECO:0000313" key="2">
    <source>
        <dbReference type="Proteomes" id="UP001165960"/>
    </source>
</evidence>
<accession>A0ACC2UEQ2</accession>
<reference evidence="1" key="1">
    <citation type="submission" date="2022-04" db="EMBL/GenBank/DDBJ databases">
        <title>Genome of the entomopathogenic fungus Entomophthora muscae.</title>
        <authorList>
            <person name="Elya C."/>
            <person name="Lovett B.R."/>
            <person name="Lee E."/>
            <person name="Macias A.M."/>
            <person name="Hajek A.E."/>
            <person name="De Bivort B.L."/>
            <person name="Kasson M.T."/>
            <person name="De Fine Licht H.H."/>
            <person name="Stajich J.E."/>
        </authorList>
    </citation>
    <scope>NUCLEOTIDE SEQUENCE</scope>
    <source>
        <strain evidence="1">Berkeley</strain>
    </source>
</reference>